<dbReference type="Proteomes" id="UP001153334">
    <property type="component" value="Unassembled WGS sequence"/>
</dbReference>
<reference evidence="1" key="1">
    <citation type="submission" date="2022-11" db="EMBL/GenBank/DDBJ databases">
        <title>Genome Sequence of Nemania bipapillata.</title>
        <authorList>
            <person name="Buettner E."/>
        </authorList>
    </citation>
    <scope>NUCLEOTIDE SEQUENCE</scope>
    <source>
        <strain evidence="1">CP14</strain>
    </source>
</reference>
<keyword evidence="2" id="KW-1185">Reference proteome</keyword>
<name>A0ACC2J876_9PEZI</name>
<dbReference type="EMBL" id="JAPESX010000059">
    <property type="protein sequence ID" value="KAJ8123630.1"/>
    <property type="molecule type" value="Genomic_DNA"/>
</dbReference>
<evidence type="ECO:0000313" key="1">
    <source>
        <dbReference type="EMBL" id="KAJ8123630.1"/>
    </source>
</evidence>
<proteinExistence type="predicted"/>
<organism evidence="1 2">
    <name type="scientific">Nemania bipapillata</name>
    <dbReference type="NCBI Taxonomy" id="110536"/>
    <lineage>
        <taxon>Eukaryota</taxon>
        <taxon>Fungi</taxon>
        <taxon>Dikarya</taxon>
        <taxon>Ascomycota</taxon>
        <taxon>Pezizomycotina</taxon>
        <taxon>Sordariomycetes</taxon>
        <taxon>Xylariomycetidae</taxon>
        <taxon>Xylariales</taxon>
        <taxon>Xylariaceae</taxon>
        <taxon>Nemania</taxon>
    </lineage>
</organism>
<comment type="caution">
    <text evidence="1">The sequence shown here is derived from an EMBL/GenBank/DDBJ whole genome shotgun (WGS) entry which is preliminary data.</text>
</comment>
<evidence type="ECO:0000313" key="2">
    <source>
        <dbReference type="Proteomes" id="UP001153334"/>
    </source>
</evidence>
<protein>
    <submittedName>
        <fullName evidence="1">Uncharacterized protein</fullName>
    </submittedName>
</protein>
<gene>
    <name evidence="1" type="ORF">ONZ43_g468</name>
</gene>
<sequence length="189" mass="22029">MLETCTTKEADKSKAFLKEFRKDVKRKDMELSIFRQKKEQDLQTSTKGQEKISTIFRQLSQQFGDGQGGRLSTLRMEDHPLFKLAQANKEDHQLLLKQFKLVEEQLDTNKLELPAVRWKQDKQEIKEFLDCGSSPIIDQANVGEEDWLAKEFFNGSRELLDGETWGHVAEEQLKHFSAIARTVQLEEER</sequence>
<accession>A0ACC2J876</accession>